<protein>
    <recommendedName>
        <fullName evidence="4">CHASE2 domain-containing protein</fullName>
    </recommendedName>
</protein>
<evidence type="ECO:0008006" key="4">
    <source>
        <dbReference type="Google" id="ProtNLM"/>
    </source>
</evidence>
<accession>A0ABW5DZN3</accession>
<name>A0ABW5DZN3_9BACT</name>
<proteinExistence type="predicted"/>
<keyword evidence="1" id="KW-1133">Transmembrane helix</keyword>
<sequence>MKLLRIFQALLFLITLGVGLLGLLLWQPQGALDWADDFFSPSRNESFRIGAKIEDKVPAGSRDRIIREIAPPSHTALEYVVCEIDDDPEQVNAFGIYHPADLAITLGNLKEQGVQRLFISTHLHWPEKDLEETNTLATAMRHFQSVVVTAPLRRNFKSDPIPPEFLSASIPLSQVTGQTELIPVVNSLAVPPSVLFPENVYAGFSQLESEQATDQPPLLARWNERIVFSSTLLTLMQHCRISPDQLQVKLGSWIRIGNTGNIIPIDNFGRFAPDPNLTLQKETAPMRTISSALSGEASIIGATQTAAILTATGEKSSQFEAVGHPYQKLSQLAFTPRVTGAITLHRIPIWLECIILTDLALLCAWLLAYSSGRRNIAFIISIMAVLLLLLILYHTIHYWSPTSIYLLTLMAGWTLSFVLAKPARRTLNSDS</sequence>
<evidence type="ECO:0000313" key="3">
    <source>
        <dbReference type="Proteomes" id="UP001597297"/>
    </source>
</evidence>
<feature type="transmembrane region" description="Helical" evidence="1">
    <location>
        <begin position="402"/>
        <end position="420"/>
    </location>
</feature>
<feature type="transmembrane region" description="Helical" evidence="1">
    <location>
        <begin position="376"/>
        <end position="396"/>
    </location>
</feature>
<reference evidence="3" key="1">
    <citation type="journal article" date="2019" name="Int. J. Syst. Evol. Microbiol.">
        <title>The Global Catalogue of Microorganisms (GCM) 10K type strain sequencing project: providing services to taxonomists for standard genome sequencing and annotation.</title>
        <authorList>
            <consortium name="The Broad Institute Genomics Platform"/>
            <consortium name="The Broad Institute Genome Sequencing Center for Infectious Disease"/>
            <person name="Wu L."/>
            <person name="Ma J."/>
        </authorList>
    </citation>
    <scope>NUCLEOTIDE SEQUENCE [LARGE SCALE GENOMIC DNA]</scope>
    <source>
        <strain evidence="3">JCM 16545</strain>
    </source>
</reference>
<organism evidence="2 3">
    <name type="scientific">Rubritalea spongiae</name>
    <dbReference type="NCBI Taxonomy" id="430797"/>
    <lineage>
        <taxon>Bacteria</taxon>
        <taxon>Pseudomonadati</taxon>
        <taxon>Verrucomicrobiota</taxon>
        <taxon>Verrucomicrobiia</taxon>
        <taxon>Verrucomicrobiales</taxon>
        <taxon>Rubritaleaceae</taxon>
        <taxon>Rubritalea</taxon>
    </lineage>
</organism>
<gene>
    <name evidence="2" type="ORF">ACFSQZ_03825</name>
</gene>
<keyword evidence="3" id="KW-1185">Reference proteome</keyword>
<keyword evidence="1" id="KW-0472">Membrane</keyword>
<evidence type="ECO:0000256" key="1">
    <source>
        <dbReference type="SAM" id="Phobius"/>
    </source>
</evidence>
<dbReference type="Proteomes" id="UP001597297">
    <property type="component" value="Unassembled WGS sequence"/>
</dbReference>
<keyword evidence="1" id="KW-0812">Transmembrane</keyword>
<dbReference type="RefSeq" id="WP_377094728.1">
    <property type="nucleotide sequence ID" value="NZ_JBHSJM010000001.1"/>
</dbReference>
<feature type="transmembrane region" description="Helical" evidence="1">
    <location>
        <begin position="349"/>
        <end position="369"/>
    </location>
</feature>
<comment type="caution">
    <text evidence="2">The sequence shown here is derived from an EMBL/GenBank/DDBJ whole genome shotgun (WGS) entry which is preliminary data.</text>
</comment>
<dbReference type="EMBL" id="JBHUJC010000011">
    <property type="protein sequence ID" value="MFD2275589.1"/>
    <property type="molecule type" value="Genomic_DNA"/>
</dbReference>
<evidence type="ECO:0000313" key="2">
    <source>
        <dbReference type="EMBL" id="MFD2275589.1"/>
    </source>
</evidence>